<proteinExistence type="predicted"/>
<dbReference type="Proteomes" id="UP000755577">
    <property type="component" value="Unassembled WGS sequence"/>
</dbReference>
<accession>A0A6P2G2V4</accession>
<keyword evidence="1 4" id="KW-0378">Hydrolase</keyword>
<sequence>MSSNPEIGRRIVAGGLDTNYHDVGDGPPVLLIHGSGPGVTAYANWRLTMPALATQFRVIAPDMAGFGETERPSGYAYSMDNWVDHALGLLDALGVERAHVIGNSFGGALALALAIRAPERVGRLVLMGAAGTRFTLTEGLDAVWGYTPSIANMRGLLDIFAFDRTLVNDELAKLRYDASVRPGYQEAFANMFPAPRQRWVDALASDDAKLRALPHDTLIVHGREDRVIPLDSSMRLLALLPNAQLHVFGRCGHWTQIEHAARFNRLVIEHFNE</sequence>
<dbReference type="GeneID" id="56498684"/>
<evidence type="ECO:0000313" key="6">
    <source>
        <dbReference type="Proteomes" id="UP000755577"/>
    </source>
</evidence>
<dbReference type="InterPro" id="IPR000639">
    <property type="entry name" value="Epox_hydrolase-like"/>
</dbReference>
<dbReference type="GO" id="GO:0016787">
    <property type="term" value="F:hydrolase activity"/>
    <property type="evidence" value="ECO:0007669"/>
    <property type="project" value="UniProtKB-KW"/>
</dbReference>
<evidence type="ECO:0000313" key="3">
    <source>
        <dbReference type="EMBL" id="MBM2765399.1"/>
    </source>
</evidence>
<dbReference type="AlphaFoldDB" id="A0A6P2G2V4"/>
<dbReference type="EMBL" id="JAFCIQ010000002">
    <property type="protein sequence ID" value="MBM2765399.1"/>
    <property type="molecule type" value="Genomic_DNA"/>
</dbReference>
<dbReference type="SUPFAM" id="SSF53474">
    <property type="entry name" value="alpha/beta-Hydrolases"/>
    <property type="match status" value="1"/>
</dbReference>
<dbReference type="PRINTS" id="PR00412">
    <property type="entry name" value="EPOXHYDRLASE"/>
</dbReference>
<dbReference type="RefSeq" id="WP_174925134.1">
    <property type="nucleotide sequence ID" value="NZ_CABVLY010000002.1"/>
</dbReference>
<keyword evidence="6" id="KW-1185">Reference proteome</keyword>
<dbReference type="PRINTS" id="PR00111">
    <property type="entry name" value="ABHYDROLASE"/>
</dbReference>
<evidence type="ECO:0000313" key="4">
    <source>
        <dbReference type="EMBL" id="VVU47960.1"/>
    </source>
</evidence>
<dbReference type="InterPro" id="IPR000073">
    <property type="entry name" value="AB_hydrolase_1"/>
</dbReference>
<dbReference type="EMBL" id="CABVLY010000002">
    <property type="protein sequence ID" value="VVU47960.1"/>
    <property type="molecule type" value="Genomic_DNA"/>
</dbReference>
<dbReference type="InterPro" id="IPR029058">
    <property type="entry name" value="AB_hydrolase_fold"/>
</dbReference>
<evidence type="ECO:0000259" key="2">
    <source>
        <dbReference type="Pfam" id="PF00561"/>
    </source>
</evidence>
<organism evidence="4 5">
    <name type="scientific">Burkholderia anthina</name>
    <dbReference type="NCBI Taxonomy" id="179879"/>
    <lineage>
        <taxon>Bacteria</taxon>
        <taxon>Pseudomonadati</taxon>
        <taxon>Pseudomonadota</taxon>
        <taxon>Betaproteobacteria</taxon>
        <taxon>Burkholderiales</taxon>
        <taxon>Burkholderiaceae</taxon>
        <taxon>Burkholderia</taxon>
        <taxon>Burkholderia cepacia complex</taxon>
    </lineage>
</organism>
<dbReference type="PANTHER" id="PTHR43798:SF31">
    <property type="entry name" value="AB HYDROLASE SUPERFAMILY PROTEIN YCLE"/>
    <property type="match status" value="1"/>
</dbReference>
<evidence type="ECO:0000256" key="1">
    <source>
        <dbReference type="ARBA" id="ARBA00022801"/>
    </source>
</evidence>
<reference evidence="4 5" key="1">
    <citation type="submission" date="2019-09" db="EMBL/GenBank/DDBJ databases">
        <authorList>
            <person name="Depoorter E."/>
        </authorList>
    </citation>
    <scope>NUCLEOTIDE SEQUENCE [LARGE SCALE GENOMIC DNA]</scope>
    <source>
        <strain evidence="4">LMG 20980</strain>
    </source>
</reference>
<evidence type="ECO:0000313" key="5">
    <source>
        <dbReference type="Proteomes" id="UP000494201"/>
    </source>
</evidence>
<name>A0A6P2G2V4_9BURK</name>
<dbReference type="Gene3D" id="3.40.50.1820">
    <property type="entry name" value="alpha/beta hydrolase"/>
    <property type="match status" value="1"/>
</dbReference>
<reference evidence="3 6" key="2">
    <citation type="submission" date="2021-02" db="EMBL/GenBank/DDBJ databases">
        <title>Draft genome of the type strains Burkholderia anthina DSM16086.</title>
        <authorList>
            <person name="Hertel R."/>
            <person name="Meissner J."/>
            <person name="Poehlein A."/>
            <person name="Daniel R."/>
            <person name="Commichau F.M."/>
        </authorList>
    </citation>
    <scope>NUCLEOTIDE SEQUENCE [LARGE SCALE GENOMIC DNA]</scope>
    <source>
        <strain evidence="3 6">DSM 16086</strain>
    </source>
</reference>
<dbReference type="GO" id="GO:0016020">
    <property type="term" value="C:membrane"/>
    <property type="evidence" value="ECO:0007669"/>
    <property type="project" value="TreeGrafter"/>
</dbReference>
<dbReference type="Pfam" id="PF00561">
    <property type="entry name" value="Abhydrolase_1"/>
    <property type="match status" value="1"/>
</dbReference>
<dbReference type="PANTHER" id="PTHR43798">
    <property type="entry name" value="MONOACYLGLYCEROL LIPASE"/>
    <property type="match status" value="1"/>
</dbReference>
<gene>
    <name evidence="4" type="ORF">BAN20980_00654</name>
    <name evidence="3" type="ORF">JQK92_03065</name>
</gene>
<dbReference type="InterPro" id="IPR050266">
    <property type="entry name" value="AB_hydrolase_sf"/>
</dbReference>
<protein>
    <submittedName>
        <fullName evidence="4">2-hydroxy-6-oxo-2,4-heptadienoate hydrolase</fullName>
    </submittedName>
    <submittedName>
        <fullName evidence="3">Alpha/beta fold hydrolase</fullName>
    </submittedName>
</protein>
<feature type="domain" description="AB hydrolase-1" evidence="2">
    <location>
        <begin position="27"/>
        <end position="260"/>
    </location>
</feature>
<dbReference type="Proteomes" id="UP000494201">
    <property type="component" value="Unassembled WGS sequence"/>
</dbReference>